<gene>
    <name evidence="2" type="ORF">METZ01_LOCUS39867</name>
</gene>
<proteinExistence type="predicted"/>
<dbReference type="Gene3D" id="1.10.1200.10">
    <property type="entry name" value="ACP-like"/>
    <property type="match status" value="1"/>
</dbReference>
<dbReference type="EMBL" id="UINC01001705">
    <property type="protein sequence ID" value="SUZ87013.1"/>
    <property type="molecule type" value="Genomic_DNA"/>
</dbReference>
<dbReference type="InterPro" id="IPR009081">
    <property type="entry name" value="PP-bd_ACP"/>
</dbReference>
<dbReference type="AlphaFoldDB" id="A0A381RCH7"/>
<dbReference type="PROSITE" id="PS50075">
    <property type="entry name" value="CARRIER"/>
    <property type="match status" value="1"/>
</dbReference>
<organism evidence="2">
    <name type="scientific">marine metagenome</name>
    <dbReference type="NCBI Taxonomy" id="408172"/>
    <lineage>
        <taxon>unclassified sequences</taxon>
        <taxon>metagenomes</taxon>
        <taxon>ecological metagenomes</taxon>
    </lineage>
</organism>
<evidence type="ECO:0000259" key="1">
    <source>
        <dbReference type="PROSITE" id="PS50075"/>
    </source>
</evidence>
<feature type="domain" description="Carrier" evidence="1">
    <location>
        <begin position="15"/>
        <end position="91"/>
    </location>
</feature>
<reference evidence="2" key="1">
    <citation type="submission" date="2018-05" db="EMBL/GenBank/DDBJ databases">
        <authorList>
            <person name="Lanie J.A."/>
            <person name="Ng W.-L."/>
            <person name="Kazmierczak K.M."/>
            <person name="Andrzejewski T.M."/>
            <person name="Davidsen T.M."/>
            <person name="Wayne K.J."/>
            <person name="Tettelin H."/>
            <person name="Glass J.I."/>
            <person name="Rusch D."/>
            <person name="Podicherti R."/>
            <person name="Tsui H.-C.T."/>
            <person name="Winkler M.E."/>
        </authorList>
    </citation>
    <scope>NUCLEOTIDE SEQUENCE</scope>
</reference>
<dbReference type="Pfam" id="PF00550">
    <property type="entry name" value="PP-binding"/>
    <property type="match status" value="1"/>
</dbReference>
<name>A0A381RCH7_9ZZZZ</name>
<sequence length="93" mass="10367">MSSEAGYVFRRYERVSPYEFLAQVLSEKYDVSSDAISPEATLTELRLDSLTVVELLFDVEDEFGIEVPEERATFQTLAEAAALVDELVQAKGA</sequence>
<evidence type="ECO:0000313" key="2">
    <source>
        <dbReference type="EMBL" id="SUZ87013.1"/>
    </source>
</evidence>
<protein>
    <recommendedName>
        <fullName evidence="1">Carrier domain-containing protein</fullName>
    </recommendedName>
</protein>
<dbReference type="InterPro" id="IPR036736">
    <property type="entry name" value="ACP-like_sf"/>
</dbReference>
<accession>A0A381RCH7</accession>
<dbReference type="SUPFAM" id="SSF47336">
    <property type="entry name" value="ACP-like"/>
    <property type="match status" value="1"/>
</dbReference>